<feature type="compositionally biased region" description="Basic and acidic residues" evidence="1">
    <location>
        <begin position="100"/>
        <end position="118"/>
    </location>
</feature>
<evidence type="ECO:0000256" key="1">
    <source>
        <dbReference type="SAM" id="MobiDB-lite"/>
    </source>
</evidence>
<evidence type="ECO:0000313" key="3">
    <source>
        <dbReference type="Proteomes" id="UP001187192"/>
    </source>
</evidence>
<reference evidence="2" key="1">
    <citation type="submission" date="2023-07" db="EMBL/GenBank/DDBJ databases">
        <title>draft genome sequence of fig (Ficus carica).</title>
        <authorList>
            <person name="Takahashi T."/>
            <person name="Nishimura K."/>
        </authorList>
    </citation>
    <scope>NUCLEOTIDE SEQUENCE</scope>
</reference>
<name>A0AA87ZW38_FICCA</name>
<feature type="region of interest" description="Disordered" evidence="1">
    <location>
        <begin position="94"/>
        <end position="119"/>
    </location>
</feature>
<feature type="compositionally biased region" description="Basic and acidic residues" evidence="1">
    <location>
        <begin position="1"/>
        <end position="19"/>
    </location>
</feature>
<dbReference type="AlphaFoldDB" id="A0AA87ZW38"/>
<feature type="region of interest" description="Disordered" evidence="1">
    <location>
        <begin position="1"/>
        <end position="53"/>
    </location>
</feature>
<keyword evidence="3" id="KW-1185">Reference proteome</keyword>
<comment type="caution">
    <text evidence="2">The sequence shown here is derived from an EMBL/GenBank/DDBJ whole genome shotgun (WGS) entry which is preliminary data.</text>
</comment>
<sequence>MADRKRYVGELEEEKTPEQKKKKKKKKEFGRFDYGPNPDSQNHKWPVPLTRTGDGGKITVAARTELNGGAKNWITTATRTKLDGGTKNYITMALRAPAARGERRQQDREAEGKARPDGDLPQLRHRSCLLLRRRQHWAIKVRFEFWFFRAAL</sequence>
<protein>
    <submittedName>
        <fullName evidence="2">Uncharacterized protein</fullName>
    </submittedName>
</protein>
<organism evidence="2 3">
    <name type="scientific">Ficus carica</name>
    <name type="common">Common fig</name>
    <dbReference type="NCBI Taxonomy" id="3494"/>
    <lineage>
        <taxon>Eukaryota</taxon>
        <taxon>Viridiplantae</taxon>
        <taxon>Streptophyta</taxon>
        <taxon>Embryophyta</taxon>
        <taxon>Tracheophyta</taxon>
        <taxon>Spermatophyta</taxon>
        <taxon>Magnoliopsida</taxon>
        <taxon>eudicotyledons</taxon>
        <taxon>Gunneridae</taxon>
        <taxon>Pentapetalae</taxon>
        <taxon>rosids</taxon>
        <taxon>fabids</taxon>
        <taxon>Rosales</taxon>
        <taxon>Moraceae</taxon>
        <taxon>Ficeae</taxon>
        <taxon>Ficus</taxon>
    </lineage>
</organism>
<gene>
    <name evidence="2" type="ORF">TIFTF001_012539</name>
</gene>
<accession>A0AA87ZW38</accession>
<proteinExistence type="predicted"/>
<dbReference type="EMBL" id="BTGU01000016">
    <property type="protein sequence ID" value="GMN43323.1"/>
    <property type="molecule type" value="Genomic_DNA"/>
</dbReference>
<evidence type="ECO:0000313" key="2">
    <source>
        <dbReference type="EMBL" id="GMN43323.1"/>
    </source>
</evidence>
<dbReference type="Proteomes" id="UP001187192">
    <property type="component" value="Unassembled WGS sequence"/>
</dbReference>